<accession>A0A6J6SQ82</accession>
<name>A0A6J6SQ82_9ZZZZ</name>
<protein>
    <submittedName>
        <fullName evidence="3">Unannotated protein</fullName>
    </submittedName>
</protein>
<proteinExistence type="predicted"/>
<dbReference type="PANTHER" id="PTHR34475:SF1">
    <property type="entry name" value="CYTOSKELETON PROTEIN RODZ"/>
    <property type="match status" value="1"/>
</dbReference>
<dbReference type="Pfam" id="PF13413">
    <property type="entry name" value="HTH_25"/>
    <property type="match status" value="1"/>
</dbReference>
<dbReference type="Gene3D" id="1.10.260.40">
    <property type="entry name" value="lambda repressor-like DNA-binding domains"/>
    <property type="match status" value="1"/>
</dbReference>
<feature type="transmembrane region" description="Helical" evidence="2">
    <location>
        <begin position="35"/>
        <end position="53"/>
    </location>
</feature>
<dbReference type="AlphaFoldDB" id="A0A6J6SQ82"/>
<reference evidence="3" key="1">
    <citation type="submission" date="2020-05" db="EMBL/GenBank/DDBJ databases">
        <authorList>
            <person name="Chiriac C."/>
            <person name="Salcher M."/>
            <person name="Ghai R."/>
            <person name="Kavagutti S V."/>
        </authorList>
    </citation>
    <scope>NUCLEOTIDE SEQUENCE</scope>
</reference>
<dbReference type="InterPro" id="IPR010982">
    <property type="entry name" value="Lambda_DNA-bd_dom_sf"/>
</dbReference>
<dbReference type="EMBL" id="CAEZYQ010000006">
    <property type="protein sequence ID" value="CAB4736818.1"/>
    <property type="molecule type" value="Genomic_DNA"/>
</dbReference>
<feature type="compositionally biased region" description="Basic and acidic residues" evidence="1">
    <location>
        <begin position="200"/>
        <end position="213"/>
    </location>
</feature>
<feature type="region of interest" description="Disordered" evidence="1">
    <location>
        <begin position="200"/>
        <end position="246"/>
    </location>
</feature>
<evidence type="ECO:0000313" key="3">
    <source>
        <dbReference type="EMBL" id="CAB4736818.1"/>
    </source>
</evidence>
<sequence>MNAQEQVPGTDMIDGQDGSDATAGPVPVEVHRNTLLTASTGVLAGLVGAAYVVRLLGGGTALDGVLAVVLLGIAAVHAVGVLDARAPLFVADELGVRLRRGKEWRGLPWTEIDAVEVLPRRRVLRDGSVDVLSGEEPLRVPLSLSTRVTGLEDGDLVDALDRLAAGRCEVAEIDGYTYVADEEWLEDAAPHDVHVDVVEEHADADRDEGRDEDRDGDGDDRDGDDRGTGGSSRSTEAVMQDEPRTRAPERLAAGLRPMLAHAIDSVARLLPERGAGGSGATGATASAARPVPTASTVVASATPSALREPVTAVRAEIRSDVVIGATALRLDAGEQQTDATAVRLPEARELRRPGSVDLVEDTEVWGERVRPIAREGQVVDPIVFEEAEEPAPDPVIGPELAAARTRLGLSVDQLADRTRIRPHVIEAVEVDDFAPCGGDFYARGHLRTLARVLGIDATPLVASYDERYADAPVSPRRVFEAELGQGGALRGTRGGPNWSVLVAAVMALVLAWSVARLVTDSPVQLRDPVPSLTTTSGSTGGAKVPVVLTAAGGGAEVWVRDGANELVYKGTLAFGEVKVLDKVSQPVRVQSSDGSLEVQVGDTDHGALGATGRAAQDTFVAE</sequence>
<dbReference type="InterPro" id="IPR050400">
    <property type="entry name" value="Bact_Cytoskel_RodZ"/>
</dbReference>
<keyword evidence="2" id="KW-1133">Transmembrane helix</keyword>
<keyword evidence="2" id="KW-0812">Transmembrane</keyword>
<gene>
    <name evidence="3" type="ORF">UFOPK2761_00970</name>
</gene>
<dbReference type="PANTHER" id="PTHR34475">
    <property type="match status" value="1"/>
</dbReference>
<dbReference type="GO" id="GO:0003677">
    <property type="term" value="F:DNA binding"/>
    <property type="evidence" value="ECO:0007669"/>
    <property type="project" value="InterPro"/>
</dbReference>
<evidence type="ECO:0000256" key="1">
    <source>
        <dbReference type="SAM" id="MobiDB-lite"/>
    </source>
</evidence>
<feature type="transmembrane region" description="Helical" evidence="2">
    <location>
        <begin position="65"/>
        <end position="82"/>
    </location>
</feature>
<evidence type="ECO:0000256" key="2">
    <source>
        <dbReference type="SAM" id="Phobius"/>
    </source>
</evidence>
<feature type="region of interest" description="Disordered" evidence="1">
    <location>
        <begin position="594"/>
        <end position="622"/>
    </location>
</feature>
<feature type="region of interest" description="Disordered" evidence="1">
    <location>
        <begin position="1"/>
        <end position="26"/>
    </location>
</feature>
<keyword evidence="2" id="KW-0472">Membrane</keyword>
<organism evidence="3">
    <name type="scientific">freshwater metagenome</name>
    <dbReference type="NCBI Taxonomy" id="449393"/>
    <lineage>
        <taxon>unclassified sequences</taxon>
        <taxon>metagenomes</taxon>
        <taxon>ecological metagenomes</taxon>
    </lineage>
</organism>